<evidence type="ECO:0000313" key="2">
    <source>
        <dbReference type="Proteomes" id="UP000807769"/>
    </source>
</evidence>
<name>A0A9P7E6V7_9AGAM</name>
<dbReference type="Proteomes" id="UP000807769">
    <property type="component" value="Unassembled WGS sequence"/>
</dbReference>
<gene>
    <name evidence="1" type="ORF">BJ212DRAFT_1483015</name>
</gene>
<dbReference type="OrthoDB" id="529273at2759"/>
<protein>
    <submittedName>
        <fullName evidence="1">Uncharacterized protein</fullName>
    </submittedName>
</protein>
<dbReference type="AlphaFoldDB" id="A0A9P7E6V7"/>
<keyword evidence="2" id="KW-1185">Reference proteome</keyword>
<reference evidence="1" key="1">
    <citation type="journal article" date="2020" name="New Phytol.">
        <title>Comparative genomics reveals dynamic genome evolution in host specialist ectomycorrhizal fungi.</title>
        <authorList>
            <person name="Lofgren L.A."/>
            <person name="Nguyen N.H."/>
            <person name="Vilgalys R."/>
            <person name="Ruytinx J."/>
            <person name="Liao H.L."/>
            <person name="Branco S."/>
            <person name="Kuo A."/>
            <person name="LaButti K."/>
            <person name="Lipzen A."/>
            <person name="Andreopoulos W."/>
            <person name="Pangilinan J."/>
            <person name="Riley R."/>
            <person name="Hundley H."/>
            <person name="Na H."/>
            <person name="Barry K."/>
            <person name="Grigoriev I.V."/>
            <person name="Stajich J.E."/>
            <person name="Kennedy P.G."/>
        </authorList>
    </citation>
    <scope>NUCLEOTIDE SEQUENCE</scope>
    <source>
        <strain evidence="1">MN1</strain>
    </source>
</reference>
<dbReference type="RefSeq" id="XP_041190984.1">
    <property type="nucleotide sequence ID" value="XM_041340537.1"/>
</dbReference>
<organism evidence="1 2">
    <name type="scientific">Suillus subaureus</name>
    <dbReference type="NCBI Taxonomy" id="48587"/>
    <lineage>
        <taxon>Eukaryota</taxon>
        <taxon>Fungi</taxon>
        <taxon>Dikarya</taxon>
        <taxon>Basidiomycota</taxon>
        <taxon>Agaricomycotina</taxon>
        <taxon>Agaricomycetes</taxon>
        <taxon>Agaricomycetidae</taxon>
        <taxon>Boletales</taxon>
        <taxon>Suillineae</taxon>
        <taxon>Suillaceae</taxon>
        <taxon>Suillus</taxon>
    </lineage>
</organism>
<accession>A0A9P7E6V7</accession>
<sequence>MDNVCNGTVLIVTDSPSSLLSLDSIAFSVDNSHETPLSEEWDLLSEQARDILSSNGGLIQGASWLSYDAIPSLSNTLFSLWRICSSLNTSTSLDPVLPPPRLRQRLDSGFHPHPRNAPLPPLGLMYKEGWEDYALINVPFVFGKLVVADFGAAARSAHDVPPLTPAYWPGCVKGMVGVN</sequence>
<dbReference type="EMBL" id="JABBWG010000025">
    <property type="protein sequence ID" value="KAG1812961.1"/>
    <property type="molecule type" value="Genomic_DNA"/>
</dbReference>
<comment type="caution">
    <text evidence="1">The sequence shown here is derived from an EMBL/GenBank/DDBJ whole genome shotgun (WGS) entry which is preliminary data.</text>
</comment>
<proteinExistence type="predicted"/>
<evidence type="ECO:0000313" key="1">
    <source>
        <dbReference type="EMBL" id="KAG1812961.1"/>
    </source>
</evidence>
<dbReference type="GeneID" id="64634553"/>